<dbReference type="PANTHER" id="PTHR47219:SF20">
    <property type="entry name" value="TBC1 DOMAIN FAMILY MEMBER 2B"/>
    <property type="match status" value="1"/>
</dbReference>
<feature type="region of interest" description="Disordered" evidence="2">
    <location>
        <begin position="259"/>
        <end position="305"/>
    </location>
</feature>
<feature type="compositionally biased region" description="Basic and acidic residues" evidence="2">
    <location>
        <begin position="162"/>
        <end position="181"/>
    </location>
</feature>
<feature type="region of interest" description="Disordered" evidence="2">
    <location>
        <begin position="623"/>
        <end position="656"/>
    </location>
</feature>
<dbReference type="Proteomes" id="UP000694240">
    <property type="component" value="Chromosome 9"/>
</dbReference>
<organism evidence="4 5">
    <name type="scientific">Arabidopsis thaliana x Arabidopsis arenosa</name>
    <dbReference type="NCBI Taxonomy" id="1240361"/>
    <lineage>
        <taxon>Eukaryota</taxon>
        <taxon>Viridiplantae</taxon>
        <taxon>Streptophyta</taxon>
        <taxon>Embryophyta</taxon>
        <taxon>Tracheophyta</taxon>
        <taxon>Spermatophyta</taxon>
        <taxon>Magnoliopsida</taxon>
        <taxon>eudicotyledons</taxon>
        <taxon>Gunneridae</taxon>
        <taxon>Pentapetalae</taxon>
        <taxon>rosids</taxon>
        <taxon>malvids</taxon>
        <taxon>Brassicales</taxon>
        <taxon>Brassicaceae</taxon>
        <taxon>Camelineae</taxon>
        <taxon>Arabidopsis</taxon>
    </lineage>
</organism>
<dbReference type="Pfam" id="PF00566">
    <property type="entry name" value="RabGAP-TBC"/>
    <property type="match status" value="1"/>
</dbReference>
<feature type="compositionally biased region" description="Basic and acidic residues" evidence="2">
    <location>
        <begin position="89"/>
        <end position="99"/>
    </location>
</feature>
<feature type="compositionally biased region" description="Basic and acidic residues" evidence="2">
    <location>
        <begin position="188"/>
        <end position="221"/>
    </location>
</feature>
<dbReference type="GO" id="GO:0005096">
    <property type="term" value="F:GTPase activator activity"/>
    <property type="evidence" value="ECO:0007669"/>
    <property type="project" value="TreeGrafter"/>
</dbReference>
<feature type="compositionally biased region" description="Basic and acidic residues" evidence="2">
    <location>
        <begin position="811"/>
        <end position="821"/>
    </location>
</feature>
<dbReference type="PANTHER" id="PTHR47219">
    <property type="entry name" value="RAB GTPASE-ACTIVATING PROTEIN 1-LIKE"/>
    <property type="match status" value="1"/>
</dbReference>
<evidence type="ECO:0000256" key="1">
    <source>
        <dbReference type="SAM" id="Coils"/>
    </source>
</evidence>
<name>A0A8T2A7H2_9BRAS</name>
<evidence type="ECO:0000256" key="2">
    <source>
        <dbReference type="SAM" id="MobiDB-lite"/>
    </source>
</evidence>
<dbReference type="FunFam" id="1.10.472.80:FF:000013">
    <property type="entry name" value="TBC1 domain family member 8B"/>
    <property type="match status" value="1"/>
</dbReference>
<feature type="coiled-coil region" evidence="1">
    <location>
        <begin position="742"/>
        <end position="769"/>
    </location>
</feature>
<proteinExistence type="predicted"/>
<keyword evidence="5" id="KW-1185">Reference proteome</keyword>
<keyword evidence="1" id="KW-0175">Coiled coil</keyword>
<evidence type="ECO:0000313" key="5">
    <source>
        <dbReference type="Proteomes" id="UP000694240"/>
    </source>
</evidence>
<feature type="region of interest" description="Disordered" evidence="2">
    <location>
        <begin position="778"/>
        <end position="854"/>
    </location>
</feature>
<feature type="compositionally biased region" description="Low complexity" evidence="2">
    <location>
        <begin position="825"/>
        <end position="836"/>
    </location>
</feature>
<gene>
    <name evidence="4" type="ORF">ISN45_Aa04g021990</name>
</gene>
<dbReference type="EMBL" id="JAEFBK010000009">
    <property type="protein sequence ID" value="KAG7569493.1"/>
    <property type="molecule type" value="Genomic_DNA"/>
</dbReference>
<accession>A0A8T2A7H2</accession>
<comment type="caution">
    <text evidence="4">The sequence shown here is derived from an EMBL/GenBank/DDBJ whole genome shotgun (WGS) entry which is preliminary data.</text>
</comment>
<feature type="compositionally biased region" description="Basic and acidic residues" evidence="2">
    <location>
        <begin position="135"/>
        <end position="153"/>
    </location>
</feature>
<feature type="compositionally biased region" description="Basic and acidic residues" evidence="2">
    <location>
        <begin position="108"/>
        <end position="128"/>
    </location>
</feature>
<dbReference type="FunFam" id="1.10.8.270:FF:000018">
    <property type="entry name" value="Ypt/Rab-GAP domain of gyp1p superfamily protein"/>
    <property type="match status" value="1"/>
</dbReference>
<dbReference type="InterPro" id="IPR000195">
    <property type="entry name" value="Rab-GAP-TBC_dom"/>
</dbReference>
<feature type="region of interest" description="Disordered" evidence="2">
    <location>
        <begin position="56"/>
        <end position="221"/>
    </location>
</feature>
<sequence>MTEQHLFVVHNYLRDRDAYGFALRPQHVQRYKEYLNIYTEEETERAEKWKNFLDRQENRAAESCSSEEEFQDSLQADGLESGEESDSEEGSRNGKHEDCEISGTRVLQHLEQDRTETAGDVSKEKEAAEEAQVPDDEHQYLREKSLRRDTEPVKDEEEEKFESDKDKESSVESESESDKEQQSQAVKEPVDHVHIQQEEKLVAEEDKCESGHERAEKETKARSVIEWAHIRPCLGSIEDMMCARVKNVKYMKNSRKTIVGDHISPRKESLPSIEESEQNSGENDRDSETSTSRSHSMKEDKGSVSPEPFFPWYEELEVLVRLGVPKDLRGEVWQAFVGVKARRVERYYQDLLAQITNSDESSSDVQRKWKKQIEKDIPRTFPGHPALNENGRDSLRRILLAYACHNPSVGYCQAMNFFAGLLLLLMPEENAFWTLVGIIDDYFDGYYTEEMIESQVDQLVFEELMRERFPKLVNHLDYLGVQVAWISGPWFLSIFVNIIPWECVLRMWDVLLFEGNRVVLFRTAFAIMELYGPAIVATKDAGDAITSLQSLASSTFDSSQLVLTACMGYISTNEARLEELRKIHRPAVLEIVEERIQKGRVWKDKKGLASKLYSFKHEGSILDHEQKSTQRNDAENPDDDDESCSPSLHLDGANVDSEVDSLPDLQEQVVWMKVELCRLLEEKRSAVMRAEELEIALMEMVKEDNRLELSARVLMKVEQDQKLTEDARISAEQDAAAQRYAVHVLQEKNEKLVTQLAQMEKKLVTAETTLEATLQYESGQNKALSSSPRFTRTTQESPKKKTGFLSFGLGWRDRNKAKQTEESNVDNTSNSSSESKSPSKESKSEDLLNPETRR</sequence>
<dbReference type="SMART" id="SM00164">
    <property type="entry name" value="TBC"/>
    <property type="match status" value="1"/>
</dbReference>
<evidence type="ECO:0000259" key="3">
    <source>
        <dbReference type="PROSITE" id="PS50086"/>
    </source>
</evidence>
<feature type="compositionally biased region" description="Basic and acidic residues" evidence="2">
    <location>
        <begin position="623"/>
        <end position="634"/>
    </location>
</feature>
<feature type="compositionally biased region" description="Basic and acidic residues" evidence="2">
    <location>
        <begin position="837"/>
        <end position="854"/>
    </location>
</feature>
<feature type="compositionally biased region" description="Polar residues" evidence="2">
    <location>
        <begin position="778"/>
        <end position="796"/>
    </location>
</feature>
<dbReference type="PROSITE" id="PS50086">
    <property type="entry name" value="TBC_RABGAP"/>
    <property type="match status" value="1"/>
</dbReference>
<dbReference type="AlphaFoldDB" id="A0A8T2A7H2"/>
<protein>
    <submittedName>
        <fullName evidence="4">Rab-GTPase-TBC domain</fullName>
    </submittedName>
</protein>
<evidence type="ECO:0000313" key="4">
    <source>
        <dbReference type="EMBL" id="KAG7569493.1"/>
    </source>
</evidence>
<dbReference type="GO" id="GO:0031267">
    <property type="term" value="F:small GTPase binding"/>
    <property type="evidence" value="ECO:0007669"/>
    <property type="project" value="TreeGrafter"/>
</dbReference>
<feature type="domain" description="Rab-GAP TBC" evidence="3">
    <location>
        <begin position="323"/>
        <end position="515"/>
    </location>
</feature>
<dbReference type="InterPro" id="IPR050302">
    <property type="entry name" value="Rab_GAP_TBC_domain"/>
</dbReference>
<reference evidence="4 5" key="1">
    <citation type="submission" date="2020-12" db="EMBL/GenBank/DDBJ databases">
        <title>Concerted genomic and epigenomic changes stabilize Arabidopsis allopolyploids.</title>
        <authorList>
            <person name="Chen Z."/>
        </authorList>
    </citation>
    <scope>NUCLEOTIDE SEQUENCE [LARGE SCALE GENOMIC DNA]</scope>
    <source>
        <strain evidence="4">Allo738</strain>
        <tissue evidence="4">Leaf</tissue>
    </source>
</reference>